<gene>
    <name evidence="4" type="ORF">LAX5112_00212</name>
</gene>
<evidence type="ECO:0000256" key="1">
    <source>
        <dbReference type="SAM" id="Coils"/>
    </source>
</evidence>
<feature type="coiled-coil region" evidence="1">
    <location>
        <begin position="107"/>
        <end position="141"/>
    </location>
</feature>
<keyword evidence="3" id="KW-1133">Transmembrane helix</keyword>
<protein>
    <submittedName>
        <fullName evidence="4">Uncharacterized protein</fullName>
    </submittedName>
</protein>
<keyword evidence="3" id="KW-0812">Transmembrane</keyword>
<feature type="region of interest" description="Disordered" evidence="2">
    <location>
        <begin position="149"/>
        <end position="216"/>
    </location>
</feature>
<keyword evidence="3" id="KW-0472">Membrane</keyword>
<dbReference type="RefSeq" id="WP_055670211.1">
    <property type="nucleotide sequence ID" value="NZ_CXWD01000001.1"/>
</dbReference>
<name>A0A0M6ZRP8_9HYPH</name>
<dbReference type="AlphaFoldDB" id="A0A0M6ZRP8"/>
<reference evidence="5" key="1">
    <citation type="submission" date="2015-07" db="EMBL/GenBank/DDBJ databases">
        <authorList>
            <person name="Rodrigo-Torres Lidia"/>
            <person name="Arahal R.David."/>
        </authorList>
    </citation>
    <scope>NUCLEOTIDE SEQUENCE [LARGE SCALE GENOMIC DNA]</scope>
    <source>
        <strain evidence="5">CECT 5112</strain>
    </source>
</reference>
<sequence>MQAASAKKPVRENIRDTFTPSRVGVLSWAFAAIVMGSIGMASYKFGSSTSGFAPAGTRVAGLPLPPAGDIGSTASIRSYTSPNAVEVLHLPAQTASQETLGLDQSQISVLQDQIARLRRRLSTISEQNDGYSRRIAALESELSRPVAAIPAQENQTSSTTASFMKDPGVPDLADATDIKRPMAPLPKPHALDDTKTAGLEAPASSDPQNERRPPSRRITIYSGQATPAYEPPIASQAPVKIVQLPSADTSPATTGSIRQADNLLPQDDFDSTPAGTSLRPKIIVPSDGVGTLRGGGSSTLRRSDFGAIVGHYTSLAEAANAWSNFRGQNEERMQDLRPLIKERSADGGVSLLIGPFGNAADAAAACYYLLDVTNVCQPALYNGAPMVSAADFPQQTF</sequence>
<dbReference type="Proteomes" id="UP000053235">
    <property type="component" value="Unassembled WGS sequence"/>
</dbReference>
<feature type="transmembrane region" description="Helical" evidence="3">
    <location>
        <begin position="21"/>
        <end position="43"/>
    </location>
</feature>
<accession>A0A0M6ZRP8</accession>
<proteinExistence type="predicted"/>
<evidence type="ECO:0000313" key="4">
    <source>
        <dbReference type="EMBL" id="CTQ64194.1"/>
    </source>
</evidence>
<feature type="compositionally biased region" description="Polar residues" evidence="2">
    <location>
        <begin position="246"/>
        <end position="259"/>
    </location>
</feature>
<dbReference type="EMBL" id="CXWD01000001">
    <property type="protein sequence ID" value="CTQ64194.1"/>
    <property type="molecule type" value="Genomic_DNA"/>
</dbReference>
<keyword evidence="1" id="KW-0175">Coiled coil</keyword>
<feature type="region of interest" description="Disordered" evidence="2">
    <location>
        <begin position="246"/>
        <end position="281"/>
    </location>
</feature>
<evidence type="ECO:0000313" key="5">
    <source>
        <dbReference type="Proteomes" id="UP000053235"/>
    </source>
</evidence>
<evidence type="ECO:0000256" key="3">
    <source>
        <dbReference type="SAM" id="Phobius"/>
    </source>
</evidence>
<feature type="compositionally biased region" description="Polar residues" evidence="2">
    <location>
        <begin position="152"/>
        <end position="162"/>
    </location>
</feature>
<keyword evidence="5" id="KW-1185">Reference proteome</keyword>
<organism evidence="4 5">
    <name type="scientific">Roseibium alexandrii</name>
    <dbReference type="NCBI Taxonomy" id="388408"/>
    <lineage>
        <taxon>Bacteria</taxon>
        <taxon>Pseudomonadati</taxon>
        <taxon>Pseudomonadota</taxon>
        <taxon>Alphaproteobacteria</taxon>
        <taxon>Hyphomicrobiales</taxon>
        <taxon>Stappiaceae</taxon>
        <taxon>Roseibium</taxon>
    </lineage>
</organism>
<evidence type="ECO:0000256" key="2">
    <source>
        <dbReference type="SAM" id="MobiDB-lite"/>
    </source>
</evidence>
<dbReference type="OrthoDB" id="7674897at2"/>